<evidence type="ECO:0000313" key="2">
    <source>
        <dbReference type="Proteomes" id="UP000298416"/>
    </source>
</evidence>
<proteinExistence type="predicted"/>
<reference evidence="1" key="2">
    <citation type="submission" date="2020-08" db="EMBL/GenBank/DDBJ databases">
        <title>Plant Genome Project.</title>
        <authorList>
            <person name="Zhang R.-G."/>
        </authorList>
    </citation>
    <scope>NUCLEOTIDE SEQUENCE</scope>
    <source>
        <strain evidence="1">Huo1</strain>
        <tissue evidence="1">Leaf</tissue>
    </source>
</reference>
<dbReference type="EMBL" id="PNBA02000015">
    <property type="protein sequence ID" value="KAG6399907.1"/>
    <property type="molecule type" value="Genomic_DNA"/>
</dbReference>
<reference evidence="1" key="1">
    <citation type="submission" date="2018-01" db="EMBL/GenBank/DDBJ databases">
        <authorList>
            <person name="Mao J.F."/>
        </authorList>
    </citation>
    <scope>NUCLEOTIDE SEQUENCE</scope>
    <source>
        <strain evidence="1">Huo1</strain>
        <tissue evidence="1">Leaf</tissue>
    </source>
</reference>
<name>A0A8X8WRT7_SALSN</name>
<dbReference type="Proteomes" id="UP000298416">
    <property type="component" value="Unassembled WGS sequence"/>
</dbReference>
<sequence length="136" mass="14712">MAVNCCGSSSFAATAAIYAAARAPNTFTITLRRRNAFSQSIRNPINQIAPSNFLARSKATKSEFKTDSDEIDCIGTGLDVECVISEESEQVRGETRDTLVELALEWGLLISPVFFWGTAATRRCSSGMRCGFSLAS</sequence>
<keyword evidence="2" id="KW-1185">Reference proteome</keyword>
<protein>
    <submittedName>
        <fullName evidence="1">Uncharacterized protein</fullName>
    </submittedName>
</protein>
<accession>A0A8X8WRT7</accession>
<dbReference type="AlphaFoldDB" id="A0A8X8WRT7"/>
<comment type="caution">
    <text evidence="1">The sequence shown here is derived from an EMBL/GenBank/DDBJ whole genome shotgun (WGS) entry which is preliminary data.</text>
</comment>
<gene>
    <name evidence="1" type="ORF">SASPL_141392</name>
</gene>
<organism evidence="1">
    <name type="scientific">Salvia splendens</name>
    <name type="common">Scarlet sage</name>
    <dbReference type="NCBI Taxonomy" id="180675"/>
    <lineage>
        <taxon>Eukaryota</taxon>
        <taxon>Viridiplantae</taxon>
        <taxon>Streptophyta</taxon>
        <taxon>Embryophyta</taxon>
        <taxon>Tracheophyta</taxon>
        <taxon>Spermatophyta</taxon>
        <taxon>Magnoliopsida</taxon>
        <taxon>eudicotyledons</taxon>
        <taxon>Gunneridae</taxon>
        <taxon>Pentapetalae</taxon>
        <taxon>asterids</taxon>
        <taxon>lamiids</taxon>
        <taxon>Lamiales</taxon>
        <taxon>Lamiaceae</taxon>
        <taxon>Nepetoideae</taxon>
        <taxon>Mentheae</taxon>
        <taxon>Salviinae</taxon>
        <taxon>Salvia</taxon>
        <taxon>Salvia subgen. Calosphace</taxon>
        <taxon>core Calosphace</taxon>
    </lineage>
</organism>
<evidence type="ECO:0000313" key="1">
    <source>
        <dbReference type="EMBL" id="KAG6399907.1"/>
    </source>
</evidence>